<reference evidence="2" key="1">
    <citation type="submission" date="2022-11" db="UniProtKB">
        <authorList>
            <consortium name="WormBaseParasite"/>
        </authorList>
    </citation>
    <scope>IDENTIFICATION</scope>
</reference>
<accession>A0AC34F6X5</accession>
<sequence>MAYFNNIKHRINFGKNAINKFLVTHELFHTSFYNENLLSCVISRLHQVNATKLSFQNVDIPYNDFLFLTSHAESVSLSLSNVKNLTGLVVPLEKLIADLPKLKSIDLYDNHLQSISLVTVKELFKIPHFKNIENLEFIGLPDSFDIGIFFAFIKVCTACEFQVI</sequence>
<protein>
    <submittedName>
        <fullName evidence="2">Uncharacterized protein</fullName>
    </submittedName>
</protein>
<name>A0AC34F6X5_9BILA</name>
<proteinExistence type="predicted"/>
<dbReference type="WBParaSite" id="ES5_v2.g13033.t1">
    <property type="protein sequence ID" value="ES5_v2.g13033.t1"/>
    <property type="gene ID" value="ES5_v2.g13033"/>
</dbReference>
<evidence type="ECO:0000313" key="1">
    <source>
        <dbReference type="Proteomes" id="UP000887579"/>
    </source>
</evidence>
<dbReference type="Proteomes" id="UP000887579">
    <property type="component" value="Unplaced"/>
</dbReference>
<organism evidence="1 2">
    <name type="scientific">Panagrolaimus sp. ES5</name>
    <dbReference type="NCBI Taxonomy" id="591445"/>
    <lineage>
        <taxon>Eukaryota</taxon>
        <taxon>Metazoa</taxon>
        <taxon>Ecdysozoa</taxon>
        <taxon>Nematoda</taxon>
        <taxon>Chromadorea</taxon>
        <taxon>Rhabditida</taxon>
        <taxon>Tylenchina</taxon>
        <taxon>Panagrolaimomorpha</taxon>
        <taxon>Panagrolaimoidea</taxon>
        <taxon>Panagrolaimidae</taxon>
        <taxon>Panagrolaimus</taxon>
    </lineage>
</organism>
<evidence type="ECO:0000313" key="2">
    <source>
        <dbReference type="WBParaSite" id="ES5_v2.g13033.t1"/>
    </source>
</evidence>